<feature type="chain" id="PRO_5042120695" description="DSC E3 ubiquitin ligase complex subunit A" evidence="22">
    <location>
        <begin position="24"/>
        <end position="820"/>
    </location>
</feature>
<evidence type="ECO:0000256" key="10">
    <source>
        <dbReference type="ARBA" id="ARBA00022786"/>
    </source>
</evidence>
<keyword evidence="25" id="KW-1185">Reference proteome</keyword>
<reference evidence="24" key="1">
    <citation type="submission" date="2021-12" db="EMBL/GenBank/DDBJ databases">
        <title>Convergent genome expansion in fungi linked to evolution of root-endophyte symbiosis.</title>
        <authorList>
            <consortium name="DOE Joint Genome Institute"/>
            <person name="Ke Y.-H."/>
            <person name="Bonito G."/>
            <person name="Liao H.-L."/>
            <person name="Looney B."/>
            <person name="Rojas-Flechas A."/>
            <person name="Nash J."/>
            <person name="Hameed K."/>
            <person name="Schadt C."/>
            <person name="Martin F."/>
            <person name="Crous P.W."/>
            <person name="Miettinen O."/>
            <person name="Magnuson J.K."/>
            <person name="Labbe J."/>
            <person name="Jacobson D."/>
            <person name="Doktycz M.J."/>
            <person name="Veneault-Fourrey C."/>
            <person name="Kuo A."/>
            <person name="Mondo S."/>
            <person name="Calhoun S."/>
            <person name="Riley R."/>
            <person name="Ohm R."/>
            <person name="LaButti K."/>
            <person name="Andreopoulos B."/>
            <person name="Pangilinan J."/>
            <person name="Nolan M."/>
            <person name="Tritt A."/>
            <person name="Clum A."/>
            <person name="Lipzen A."/>
            <person name="Daum C."/>
            <person name="Barry K."/>
            <person name="Grigoriev I.V."/>
            <person name="Vilgalys R."/>
        </authorList>
    </citation>
    <scope>NUCLEOTIDE SEQUENCE</scope>
    <source>
        <strain evidence="24">PMI_201</strain>
    </source>
</reference>
<keyword evidence="24" id="KW-0436">Ligase</keyword>
<evidence type="ECO:0000256" key="13">
    <source>
        <dbReference type="ARBA" id="ARBA00023136"/>
    </source>
</evidence>
<dbReference type="InterPro" id="IPR050731">
    <property type="entry name" value="HRD1_E3_ubiq-ligases"/>
</dbReference>
<evidence type="ECO:0000256" key="19">
    <source>
        <dbReference type="PROSITE-ProRule" id="PRU00175"/>
    </source>
</evidence>
<evidence type="ECO:0000256" key="5">
    <source>
        <dbReference type="ARBA" id="ARBA00022679"/>
    </source>
</evidence>
<comment type="subunit">
    <text evidence="15">Component of the DSC E3 ubiquitin ligase complex composed of dscA, dscB, dscC and dscD.</text>
</comment>
<evidence type="ECO:0000256" key="22">
    <source>
        <dbReference type="SAM" id="SignalP"/>
    </source>
</evidence>
<evidence type="ECO:0000313" key="24">
    <source>
        <dbReference type="EMBL" id="KAH8704068.1"/>
    </source>
</evidence>
<dbReference type="FunFam" id="3.30.40.10:FF:000626">
    <property type="entry name" value="Transmembrane ubiquitin ligase 1"/>
    <property type="match status" value="1"/>
</dbReference>
<accession>A0AAD4L4I0</accession>
<dbReference type="Proteomes" id="UP001201262">
    <property type="component" value="Unassembled WGS sequence"/>
</dbReference>
<dbReference type="SUPFAM" id="SSF57850">
    <property type="entry name" value="RING/U-box"/>
    <property type="match status" value="1"/>
</dbReference>
<dbReference type="GO" id="GO:0016874">
    <property type="term" value="F:ligase activity"/>
    <property type="evidence" value="ECO:0007669"/>
    <property type="project" value="UniProtKB-KW"/>
</dbReference>
<evidence type="ECO:0000256" key="12">
    <source>
        <dbReference type="ARBA" id="ARBA00022989"/>
    </source>
</evidence>
<dbReference type="GO" id="GO:0008270">
    <property type="term" value="F:zinc ion binding"/>
    <property type="evidence" value="ECO:0007669"/>
    <property type="project" value="UniProtKB-KW"/>
</dbReference>
<dbReference type="GO" id="GO:0061630">
    <property type="term" value="F:ubiquitin protein ligase activity"/>
    <property type="evidence" value="ECO:0007669"/>
    <property type="project" value="UniProtKB-EC"/>
</dbReference>
<keyword evidence="5" id="KW-0808">Transferase</keyword>
<feature type="transmembrane region" description="Helical" evidence="21">
    <location>
        <begin position="631"/>
        <end position="650"/>
    </location>
</feature>
<dbReference type="InterPro" id="IPR013083">
    <property type="entry name" value="Znf_RING/FYVE/PHD"/>
</dbReference>
<keyword evidence="9 19" id="KW-0863">Zinc-finger</keyword>
<evidence type="ECO:0000256" key="15">
    <source>
        <dbReference type="ARBA" id="ARBA00063126"/>
    </source>
</evidence>
<evidence type="ECO:0000256" key="20">
    <source>
        <dbReference type="SAM" id="MobiDB-lite"/>
    </source>
</evidence>
<dbReference type="PANTHER" id="PTHR22763">
    <property type="entry name" value="RING ZINC FINGER PROTEIN"/>
    <property type="match status" value="1"/>
</dbReference>
<keyword evidence="10" id="KW-0833">Ubl conjugation pathway</keyword>
<feature type="compositionally biased region" description="Low complexity" evidence="20">
    <location>
        <begin position="542"/>
        <end position="552"/>
    </location>
</feature>
<keyword evidence="12 21" id="KW-1133">Transmembrane helix</keyword>
<dbReference type="EC" id="2.3.2.27" evidence="4"/>
<gene>
    <name evidence="24" type="ORF">BGW36DRAFT_370530</name>
</gene>
<dbReference type="Gene3D" id="3.30.40.10">
    <property type="entry name" value="Zinc/RING finger domain, C3HC4 (zinc finger)"/>
    <property type="match status" value="1"/>
</dbReference>
<evidence type="ECO:0000259" key="23">
    <source>
        <dbReference type="PROSITE" id="PS50089"/>
    </source>
</evidence>
<dbReference type="InterPro" id="IPR024766">
    <property type="entry name" value="Znf_RING_H2"/>
</dbReference>
<comment type="catalytic activity">
    <reaction evidence="1">
        <text>S-ubiquitinyl-[E2 ubiquitin-conjugating enzyme]-L-cysteine + [acceptor protein]-L-lysine = [E2 ubiquitin-conjugating enzyme]-L-cysteine + N(6)-ubiquitinyl-[acceptor protein]-L-lysine.</text>
        <dbReference type="EC" id="2.3.2.27"/>
    </reaction>
</comment>
<evidence type="ECO:0000256" key="14">
    <source>
        <dbReference type="ARBA" id="ARBA00056116"/>
    </source>
</evidence>
<name>A0AAD4L4I0_9EURO</name>
<evidence type="ECO:0000256" key="11">
    <source>
        <dbReference type="ARBA" id="ARBA00022833"/>
    </source>
</evidence>
<evidence type="ECO:0000256" key="8">
    <source>
        <dbReference type="ARBA" id="ARBA00022729"/>
    </source>
</evidence>
<dbReference type="AlphaFoldDB" id="A0AAD4L4I0"/>
<dbReference type="GO" id="GO:0044695">
    <property type="term" value="C:Dsc E3 ubiquitin ligase complex"/>
    <property type="evidence" value="ECO:0007669"/>
    <property type="project" value="TreeGrafter"/>
</dbReference>
<dbReference type="GO" id="GO:0043161">
    <property type="term" value="P:proteasome-mediated ubiquitin-dependent protein catabolic process"/>
    <property type="evidence" value="ECO:0007669"/>
    <property type="project" value="TreeGrafter"/>
</dbReference>
<keyword evidence="7" id="KW-0479">Metal-binding</keyword>
<feature type="transmembrane region" description="Helical" evidence="21">
    <location>
        <begin position="466"/>
        <end position="486"/>
    </location>
</feature>
<keyword evidence="6 21" id="KW-0812">Transmembrane</keyword>
<dbReference type="GeneID" id="70245547"/>
<feature type="transmembrane region" description="Helical" evidence="21">
    <location>
        <begin position="429"/>
        <end position="454"/>
    </location>
</feature>
<dbReference type="Pfam" id="PF11145">
    <property type="entry name" value="DUF2921"/>
    <property type="match status" value="2"/>
</dbReference>
<evidence type="ECO:0000256" key="1">
    <source>
        <dbReference type="ARBA" id="ARBA00000900"/>
    </source>
</evidence>
<protein>
    <recommendedName>
        <fullName evidence="16">DSC E3 ubiquitin ligase complex subunit A</fullName>
        <ecNumber evidence="4">2.3.2.27</ecNumber>
    </recommendedName>
    <alternativeName>
        <fullName evidence="17">Defective for SREBP cleavage protein A</fullName>
    </alternativeName>
    <alternativeName>
        <fullName evidence="18">RING-type E3 ubiquitin transferase dscA</fullName>
    </alternativeName>
</protein>
<dbReference type="RefSeq" id="XP_046077086.1">
    <property type="nucleotide sequence ID" value="XM_046215260.1"/>
</dbReference>
<comment type="subcellular location">
    <subcellularLocation>
        <location evidence="2">Endoplasmic reticulum membrane</location>
        <topology evidence="2">Multi-pass membrane protein</topology>
    </subcellularLocation>
</comment>
<dbReference type="InterPro" id="IPR021319">
    <property type="entry name" value="DUF2921"/>
</dbReference>
<keyword evidence="11" id="KW-0862">Zinc</keyword>
<keyword evidence="8 22" id="KW-0732">Signal</keyword>
<dbReference type="PANTHER" id="PTHR22763:SF162">
    <property type="entry name" value="TRANSMEMBRANE E3 UBIQUITIN-PROTEIN LIGASE 1"/>
    <property type="match status" value="1"/>
</dbReference>
<evidence type="ECO:0000256" key="7">
    <source>
        <dbReference type="ARBA" id="ARBA00022723"/>
    </source>
</evidence>
<evidence type="ECO:0000256" key="21">
    <source>
        <dbReference type="SAM" id="Phobius"/>
    </source>
</evidence>
<feature type="transmembrane region" description="Helical" evidence="21">
    <location>
        <begin position="399"/>
        <end position="417"/>
    </location>
</feature>
<dbReference type="InterPro" id="IPR001841">
    <property type="entry name" value="Znf_RING"/>
</dbReference>
<sequence>MDNRGAFLFLLLTFYLLLSSLFRAPLIDHDGERQKQLHEEENALKLLNESRYGDFDPQGDRWLPIPGLRQNDSYSWELLPTAQARARRNIQIALESGGIKSPPELDRADQATSVQLSSLSLPVYQNVTGKLRGDWIRHPLSHESHLNVTALVQENFYVTQEFARNVTGDSGTIYVDFQEGNGESIGSRESTGDGANEGAEIPQVREIRAEIAIESDSSLGNTWYMATYGLHFPAQGSIILATTSEKFGGLLSLPHLALSQDTFNISHQIIVKSLTDTIAEMQNNEPTFFPWSSLPHGAQAMAFPTPKCEYIIYMQQRPLRIGGGIADPIVLSQIEQELRFPLGAPIPSPPMMEMSVVMFSPDCGILLETKGAPDYPPTEALYLVGPKQEEYSKYASRTIYAMSCIMIGQLYLLLRQIKEASTPSTRSRISFFTIAMMALGDAMVMSLTLLSLFADTSFVEMSATSFLIFLSVGYIGMRFMMEIWAVQAPERREQDRQTAPSPATLPPPVTAVRAISSGATPMILPSDQDELDEGPPDPAPTPAAGAGRNPTPSRAEVGADVGTMYARFYFVLCTLSIVSLWAVVFPNKVGAIYARLISFVYLSFWTPQIYRNIMRNCRKALRWEYVIGQSILRLVPFVYFLTARGNVLFIRPDSTTAMVMVGWVWLQTWILASQDILGPRFFVPNGWAPPAYDYHPIIRDTSASGTGEDIESGTTLPIGYLRAEERDAGSASSNQQDKPRSKDKKKKVFDCAICMQDIEVPVISSQTVGSSSMSDGASSILGRRAYMVTPCRHIFHSTCLESWMKLRLQCPICRESVPPV</sequence>
<feature type="region of interest" description="Disordered" evidence="20">
    <location>
        <begin position="525"/>
        <end position="554"/>
    </location>
</feature>
<comment type="caution">
    <text evidence="24">The sequence shown here is derived from an EMBL/GenBank/DDBJ whole genome shotgun (WGS) entry which is preliminary data.</text>
</comment>
<evidence type="ECO:0000256" key="3">
    <source>
        <dbReference type="ARBA" id="ARBA00004906"/>
    </source>
</evidence>
<dbReference type="SMART" id="SM00184">
    <property type="entry name" value="RING"/>
    <property type="match status" value="1"/>
</dbReference>
<evidence type="ECO:0000256" key="4">
    <source>
        <dbReference type="ARBA" id="ARBA00012483"/>
    </source>
</evidence>
<organism evidence="24 25">
    <name type="scientific">Talaromyces proteolyticus</name>
    <dbReference type="NCBI Taxonomy" id="1131652"/>
    <lineage>
        <taxon>Eukaryota</taxon>
        <taxon>Fungi</taxon>
        <taxon>Dikarya</taxon>
        <taxon>Ascomycota</taxon>
        <taxon>Pezizomycotina</taxon>
        <taxon>Eurotiomycetes</taxon>
        <taxon>Eurotiomycetidae</taxon>
        <taxon>Eurotiales</taxon>
        <taxon>Trichocomaceae</taxon>
        <taxon>Talaromyces</taxon>
        <taxon>Talaromyces sect. Bacilispori</taxon>
    </lineage>
</organism>
<comment type="function">
    <text evidence="14">Catalytic component of the DSC E3 ubiquitin ligase complex which is required for the srbA transcriptional activator proteolytic cleavage to release the soluble transcription factor from the membrane in low oxygen or sterol conditions. Required for growth during hypoxia and triazole drug susceptibility, as well as for virulence in a murine model of invasive pulmonary aspergillosis (IPA).</text>
</comment>
<evidence type="ECO:0000256" key="18">
    <source>
        <dbReference type="ARBA" id="ARBA00082128"/>
    </source>
</evidence>
<comment type="pathway">
    <text evidence="3">Protein modification; protein ubiquitination.</text>
</comment>
<evidence type="ECO:0000256" key="2">
    <source>
        <dbReference type="ARBA" id="ARBA00004477"/>
    </source>
</evidence>
<evidence type="ECO:0000256" key="16">
    <source>
        <dbReference type="ARBA" id="ARBA00071072"/>
    </source>
</evidence>
<dbReference type="EMBL" id="JAJTJA010000002">
    <property type="protein sequence ID" value="KAH8704068.1"/>
    <property type="molecule type" value="Genomic_DNA"/>
</dbReference>
<proteinExistence type="predicted"/>
<dbReference type="GO" id="GO:0005789">
    <property type="term" value="C:endoplasmic reticulum membrane"/>
    <property type="evidence" value="ECO:0007669"/>
    <property type="project" value="UniProtKB-SubCell"/>
</dbReference>
<dbReference type="PROSITE" id="PS50089">
    <property type="entry name" value="ZF_RING_2"/>
    <property type="match status" value="1"/>
</dbReference>
<keyword evidence="13 21" id="KW-0472">Membrane</keyword>
<feature type="transmembrane region" description="Helical" evidence="21">
    <location>
        <begin position="592"/>
        <end position="610"/>
    </location>
</feature>
<evidence type="ECO:0000313" key="25">
    <source>
        <dbReference type="Proteomes" id="UP001201262"/>
    </source>
</evidence>
<evidence type="ECO:0000256" key="6">
    <source>
        <dbReference type="ARBA" id="ARBA00022692"/>
    </source>
</evidence>
<feature type="transmembrane region" description="Helical" evidence="21">
    <location>
        <begin position="568"/>
        <end position="586"/>
    </location>
</feature>
<dbReference type="Pfam" id="PF12678">
    <property type="entry name" value="zf-rbx1"/>
    <property type="match status" value="1"/>
</dbReference>
<evidence type="ECO:0000256" key="9">
    <source>
        <dbReference type="ARBA" id="ARBA00022771"/>
    </source>
</evidence>
<evidence type="ECO:0000256" key="17">
    <source>
        <dbReference type="ARBA" id="ARBA00077885"/>
    </source>
</evidence>
<feature type="signal peptide" evidence="22">
    <location>
        <begin position="1"/>
        <end position="23"/>
    </location>
</feature>
<feature type="domain" description="RING-type" evidence="23">
    <location>
        <begin position="751"/>
        <end position="814"/>
    </location>
</feature>